<dbReference type="EC" id="2.7.13.3" evidence="3"/>
<evidence type="ECO:0000259" key="14">
    <source>
        <dbReference type="PROSITE" id="PS50113"/>
    </source>
</evidence>
<dbReference type="SMART" id="SM00387">
    <property type="entry name" value="HATPase_c"/>
    <property type="match status" value="1"/>
</dbReference>
<dbReference type="KEGG" id="mmh:Mmah_1558"/>
<dbReference type="InterPro" id="IPR036097">
    <property type="entry name" value="HisK_dim/P_sf"/>
</dbReference>
<feature type="domain" description="PAC" evidence="14">
    <location>
        <begin position="493"/>
        <end position="544"/>
    </location>
</feature>
<gene>
    <name evidence="15" type="ordered locus">Mmah_1558</name>
</gene>
<dbReference type="InterPro" id="IPR029016">
    <property type="entry name" value="GAF-like_dom_sf"/>
</dbReference>
<evidence type="ECO:0000256" key="9">
    <source>
        <dbReference type="ARBA" id="ARBA00023012"/>
    </source>
</evidence>
<evidence type="ECO:0000256" key="5">
    <source>
        <dbReference type="ARBA" id="ARBA00022679"/>
    </source>
</evidence>
<dbReference type="Pfam" id="PF08447">
    <property type="entry name" value="PAS_3"/>
    <property type="match status" value="2"/>
</dbReference>
<evidence type="ECO:0000256" key="7">
    <source>
        <dbReference type="ARBA" id="ARBA00022777"/>
    </source>
</evidence>
<dbReference type="SMART" id="SM00091">
    <property type="entry name" value="PAS"/>
    <property type="match status" value="3"/>
</dbReference>
<dbReference type="Gene3D" id="3.30.565.10">
    <property type="entry name" value="Histidine kinase-like ATPase, C-terminal domain"/>
    <property type="match status" value="1"/>
</dbReference>
<evidence type="ECO:0000256" key="1">
    <source>
        <dbReference type="ARBA" id="ARBA00000085"/>
    </source>
</evidence>
<dbReference type="InterPro" id="IPR003018">
    <property type="entry name" value="GAF"/>
</dbReference>
<dbReference type="InterPro" id="IPR001610">
    <property type="entry name" value="PAC"/>
</dbReference>
<dbReference type="SMART" id="SM00065">
    <property type="entry name" value="GAF"/>
    <property type="match status" value="1"/>
</dbReference>
<dbReference type="PANTHER" id="PTHR43047">
    <property type="entry name" value="TWO-COMPONENT HISTIDINE PROTEIN KINASE"/>
    <property type="match status" value="1"/>
</dbReference>
<protein>
    <recommendedName>
        <fullName evidence="3">histidine kinase</fullName>
        <ecNumber evidence="3">2.7.13.3</ecNumber>
    </recommendedName>
</protein>
<dbReference type="InterPro" id="IPR003661">
    <property type="entry name" value="HisK_dim/P_dom"/>
</dbReference>
<dbReference type="Pfam" id="PF13185">
    <property type="entry name" value="GAF_2"/>
    <property type="match status" value="1"/>
</dbReference>
<dbReference type="InterPro" id="IPR005467">
    <property type="entry name" value="His_kinase_dom"/>
</dbReference>
<reference evidence="15 16" key="1">
    <citation type="submission" date="2010-03" db="EMBL/GenBank/DDBJ databases">
        <title>The complete genome of Methanohalophilus mahii DSM 5219.</title>
        <authorList>
            <consortium name="US DOE Joint Genome Institute (JGI-PGF)"/>
            <person name="Lucas S."/>
            <person name="Copeland A."/>
            <person name="Lapidus A."/>
            <person name="Glavina del Rio T."/>
            <person name="Dalin E."/>
            <person name="Tice H."/>
            <person name="Bruce D."/>
            <person name="Goodwin L."/>
            <person name="Pitluck S."/>
            <person name="Kyrpides N."/>
            <person name="Mavromatis K."/>
            <person name="Ivanova N."/>
            <person name="Lykidis A."/>
            <person name="Saunders E."/>
            <person name="Brettin T."/>
            <person name="Detter J.C."/>
            <person name="Han C."/>
            <person name="Land M."/>
            <person name="Hauser L."/>
            <person name="Markowitz V."/>
            <person name="Cheng J.-F."/>
            <person name="Hugenholtz P."/>
            <person name="Woyke T."/>
            <person name="Wu D."/>
            <person name="Spring S."/>
            <person name="Schneider S."/>
            <person name="Schroeder M."/>
            <person name="Klenk H.-P."/>
            <person name="Eisen J.A."/>
        </authorList>
    </citation>
    <scope>NUCLEOTIDE SEQUENCE [LARGE SCALE GENOMIC DNA]</scope>
    <source>
        <strain evidence="16">ATCC 35705 / DSM 5219 / SLP</strain>
    </source>
</reference>
<evidence type="ECO:0000256" key="8">
    <source>
        <dbReference type="ARBA" id="ARBA00022840"/>
    </source>
</evidence>
<feature type="domain" description="Histidine kinase" evidence="12">
    <location>
        <begin position="870"/>
        <end position="1089"/>
    </location>
</feature>
<dbReference type="SMART" id="SM00086">
    <property type="entry name" value="PAC"/>
    <property type="match status" value="3"/>
</dbReference>
<dbReference type="PRINTS" id="PR00344">
    <property type="entry name" value="BCTRLSENSOR"/>
</dbReference>
<name>D5E7B6_METMS</name>
<keyword evidence="16" id="KW-1185">Reference proteome</keyword>
<dbReference type="PROSITE" id="PS50113">
    <property type="entry name" value="PAC"/>
    <property type="match status" value="2"/>
</dbReference>
<evidence type="ECO:0000259" key="13">
    <source>
        <dbReference type="PROSITE" id="PS50112"/>
    </source>
</evidence>
<dbReference type="CDD" id="cd00082">
    <property type="entry name" value="HisKA"/>
    <property type="match status" value="1"/>
</dbReference>
<dbReference type="Gene3D" id="3.30.450.40">
    <property type="match status" value="2"/>
</dbReference>
<organism evidence="15 16">
    <name type="scientific">Methanohalophilus mahii (strain ATCC 35705 / DSM 5219 / SLP)</name>
    <dbReference type="NCBI Taxonomy" id="547558"/>
    <lineage>
        <taxon>Archaea</taxon>
        <taxon>Methanobacteriati</taxon>
        <taxon>Methanobacteriota</taxon>
        <taxon>Stenosarchaea group</taxon>
        <taxon>Methanomicrobia</taxon>
        <taxon>Methanosarcinales</taxon>
        <taxon>Methanosarcinaceae</taxon>
        <taxon>Methanohalophilus</taxon>
    </lineage>
</organism>
<dbReference type="InterPro" id="IPR035965">
    <property type="entry name" value="PAS-like_dom_sf"/>
</dbReference>
<dbReference type="CDD" id="cd16922">
    <property type="entry name" value="HATPase_EvgS-ArcB-TorS-like"/>
    <property type="match status" value="1"/>
</dbReference>
<dbReference type="GO" id="GO:0006355">
    <property type="term" value="P:regulation of DNA-templated transcription"/>
    <property type="evidence" value="ECO:0007669"/>
    <property type="project" value="InterPro"/>
</dbReference>
<dbReference type="STRING" id="547558.Mmah_1558"/>
<dbReference type="PROSITE" id="PS50109">
    <property type="entry name" value="HIS_KIN"/>
    <property type="match status" value="1"/>
</dbReference>
<dbReference type="InterPro" id="IPR003594">
    <property type="entry name" value="HATPase_dom"/>
</dbReference>
<dbReference type="PANTHER" id="PTHR43047:SF72">
    <property type="entry name" value="OSMOSENSING HISTIDINE PROTEIN KINASE SLN1"/>
    <property type="match status" value="1"/>
</dbReference>
<evidence type="ECO:0000259" key="12">
    <source>
        <dbReference type="PROSITE" id="PS50109"/>
    </source>
</evidence>
<dbReference type="InterPro" id="IPR013655">
    <property type="entry name" value="PAS_fold_3"/>
</dbReference>
<sequence length="1108" mass="126038">MIIMPTPAYTNFEEYTFAYARHKIILDENDKPVNYQFLDVNSAFEDMTGLKKDHILNKTATEVLPKIVEDDFDWAALFGHVALTGEDISFVQYSEPLGKWYQINAKSSEKGYFVTLFSVLSQNEAKFYEFAERSSDLIYRYEFTPTPGFTHVNKASTKLVGYTPEEHYLDPQLAVKIIHPDDKQRFLDYIEGKTPIDKPIQVRWIHKDGQVVWIEQRNTPVYDRNSDLIALEGIGRDITDIKNAQKREEHIKNVLLAIRNINQMIVKEHDPERLIQKACSNLTETLGYYSAWIALVDDEKNVISTASSFSDFASGFDRLDRQLKEGIFPQCMQQVLAKDEILIMDDPAGNCFECPLSFKYSDRASLCYRLQYNSKVYGILSVAVPRKYADMDEIHDLFREVSDDLGFALYKIEMEKKRDQYETHLHLMSRNMNDVILETDVEGRYTYISPSHQRILGRGKELLGKNCMKDLHPDDIDFVAGIFGEIVETGEQHHAEYRYLHPEKGYIWLESVATSYVDENGQKRVLINTRDVTERKETENTLIKSEAKFKSYITQAPAGIFIADENGYYVDVNPAACEMTGYSKDELLGMNLLELLPHDIHRHVIDQFEDVINKGKIDIEIPYLTKEGDRKWWRVTAAALPEGRVIGFVKDITIQKSTESDLSEALNRSQHREKEITELLNSTRAILEIDDFEVVARHIFDACARVIGAKAGYVALLSDTGEENELLFLEDGGMPCSVDPDLPMPVRGLRNEAYETGEVVFENDFMASEWVKYMPEGHMVLPNVLFSPLNIEGKTVGVLGFAYKDGDFTIHDAWLAKTFGEHAAIALRNSRNFDVLKGTNKRLEDTVLKANELAAQAEYANKSKSEFLANMSHELRTPLNSIIGFSDILNGETFGKLTQKQEKYTANINKSGKHLLYLINEILDLSKIEAGKMEFVCDDFKLNSVFSDIESIISLQAQKKSIDLEISKSVDIEINADKSKIKQIIFNLLSNAIKFTDENGRVSMSARKVDRDRVEIAVKDTGIGIPEDKFETIFDPFMQVDASTSRKYGGTGLGLALVKKYVEKHGGEVWVESEIGKGSTFMFTIPLKQPEFDSIHPLLKKTSPLSST</sequence>
<dbReference type="InterPro" id="IPR013767">
    <property type="entry name" value="PAS_fold"/>
</dbReference>
<dbReference type="GO" id="GO:0005524">
    <property type="term" value="F:ATP binding"/>
    <property type="evidence" value="ECO:0007669"/>
    <property type="project" value="UniProtKB-KW"/>
</dbReference>
<evidence type="ECO:0000313" key="16">
    <source>
        <dbReference type="Proteomes" id="UP000001059"/>
    </source>
</evidence>
<evidence type="ECO:0000256" key="11">
    <source>
        <dbReference type="ARBA" id="ARBA00023306"/>
    </source>
</evidence>
<dbReference type="Gene3D" id="1.10.287.130">
    <property type="match status" value="1"/>
</dbReference>
<dbReference type="InterPro" id="IPR036890">
    <property type="entry name" value="HATPase_C_sf"/>
</dbReference>
<keyword evidence="4" id="KW-0597">Phosphoprotein</keyword>
<evidence type="ECO:0000256" key="2">
    <source>
        <dbReference type="ARBA" id="ARBA00004370"/>
    </source>
</evidence>
<dbReference type="InterPro" id="IPR004358">
    <property type="entry name" value="Sig_transdc_His_kin-like_C"/>
</dbReference>
<comment type="catalytic activity">
    <reaction evidence="1">
        <text>ATP + protein L-histidine = ADP + protein N-phospho-L-histidine.</text>
        <dbReference type="EC" id="2.7.13.3"/>
    </reaction>
</comment>
<evidence type="ECO:0000256" key="3">
    <source>
        <dbReference type="ARBA" id="ARBA00012438"/>
    </source>
</evidence>
<dbReference type="Pfam" id="PF02518">
    <property type="entry name" value="HATPase_c"/>
    <property type="match status" value="1"/>
</dbReference>
<dbReference type="HOGENOM" id="CLU_282088_0_0_2"/>
<dbReference type="GO" id="GO:0000155">
    <property type="term" value="F:phosphorelay sensor kinase activity"/>
    <property type="evidence" value="ECO:0007669"/>
    <property type="project" value="InterPro"/>
</dbReference>
<dbReference type="AlphaFoldDB" id="D5E7B6"/>
<keyword evidence="7 15" id="KW-0418">Kinase</keyword>
<dbReference type="Pfam" id="PF00989">
    <property type="entry name" value="PAS"/>
    <property type="match status" value="1"/>
</dbReference>
<dbReference type="GO" id="GO:0009927">
    <property type="term" value="F:histidine phosphotransfer kinase activity"/>
    <property type="evidence" value="ECO:0007669"/>
    <property type="project" value="TreeGrafter"/>
</dbReference>
<keyword evidence="10" id="KW-0472">Membrane</keyword>
<dbReference type="SUPFAM" id="SSF47384">
    <property type="entry name" value="Homodimeric domain of signal transducing histidine kinase"/>
    <property type="match status" value="1"/>
</dbReference>
<dbReference type="SUPFAM" id="SSF55874">
    <property type="entry name" value="ATPase domain of HSP90 chaperone/DNA topoisomerase II/histidine kinase"/>
    <property type="match status" value="1"/>
</dbReference>
<evidence type="ECO:0000256" key="6">
    <source>
        <dbReference type="ARBA" id="ARBA00022741"/>
    </source>
</evidence>
<keyword evidence="11" id="KW-0131">Cell cycle</keyword>
<dbReference type="SUPFAM" id="SSF55785">
    <property type="entry name" value="PYP-like sensor domain (PAS domain)"/>
    <property type="match status" value="3"/>
</dbReference>
<evidence type="ECO:0000313" key="15">
    <source>
        <dbReference type="EMBL" id="ADE37054.1"/>
    </source>
</evidence>
<keyword evidence="9" id="KW-0902">Two-component regulatory system</keyword>
<dbReference type="Pfam" id="PF00512">
    <property type="entry name" value="HisKA"/>
    <property type="match status" value="1"/>
</dbReference>
<dbReference type="Proteomes" id="UP000001059">
    <property type="component" value="Chromosome"/>
</dbReference>
<keyword evidence="5 15" id="KW-0808">Transferase</keyword>
<dbReference type="PROSITE" id="PS50112">
    <property type="entry name" value="PAS"/>
    <property type="match status" value="3"/>
</dbReference>
<proteinExistence type="predicted"/>
<feature type="domain" description="PAS" evidence="13">
    <location>
        <begin position="545"/>
        <end position="615"/>
    </location>
</feature>
<dbReference type="FunFam" id="1.10.287.130:FF:000038">
    <property type="entry name" value="Sensory transduction histidine kinase"/>
    <property type="match status" value="1"/>
</dbReference>
<evidence type="ECO:0000256" key="10">
    <source>
        <dbReference type="ARBA" id="ARBA00023136"/>
    </source>
</evidence>
<keyword evidence="6" id="KW-0547">Nucleotide-binding</keyword>
<dbReference type="CDD" id="cd00130">
    <property type="entry name" value="PAS"/>
    <property type="match status" value="3"/>
</dbReference>
<dbReference type="InterPro" id="IPR000014">
    <property type="entry name" value="PAS"/>
</dbReference>
<dbReference type="SMART" id="SM00388">
    <property type="entry name" value="HisKA"/>
    <property type="match status" value="1"/>
</dbReference>
<dbReference type="GO" id="GO:0005886">
    <property type="term" value="C:plasma membrane"/>
    <property type="evidence" value="ECO:0007669"/>
    <property type="project" value="TreeGrafter"/>
</dbReference>
<dbReference type="NCBIfam" id="TIGR00229">
    <property type="entry name" value="sensory_box"/>
    <property type="match status" value="3"/>
</dbReference>
<comment type="subcellular location">
    <subcellularLocation>
        <location evidence="2">Membrane</location>
    </subcellularLocation>
</comment>
<feature type="domain" description="PAS" evidence="13">
    <location>
        <begin position="421"/>
        <end position="490"/>
    </location>
</feature>
<dbReference type="InterPro" id="IPR000700">
    <property type="entry name" value="PAS-assoc_C"/>
</dbReference>
<evidence type="ECO:0000256" key="4">
    <source>
        <dbReference type="ARBA" id="ARBA00022553"/>
    </source>
</evidence>
<accession>D5E7B6</accession>
<dbReference type="EMBL" id="CP001994">
    <property type="protein sequence ID" value="ADE37054.1"/>
    <property type="molecule type" value="Genomic_DNA"/>
</dbReference>
<dbReference type="FunFam" id="3.30.565.10:FF:000010">
    <property type="entry name" value="Sensor histidine kinase RcsC"/>
    <property type="match status" value="1"/>
</dbReference>
<dbReference type="Gene3D" id="3.30.450.20">
    <property type="entry name" value="PAS domain"/>
    <property type="match status" value="4"/>
</dbReference>
<dbReference type="SUPFAM" id="SSF55781">
    <property type="entry name" value="GAF domain-like"/>
    <property type="match status" value="2"/>
</dbReference>
<feature type="domain" description="PAS" evidence="13">
    <location>
        <begin position="123"/>
        <end position="191"/>
    </location>
</feature>
<feature type="domain" description="PAC" evidence="14">
    <location>
        <begin position="198"/>
        <end position="250"/>
    </location>
</feature>
<keyword evidence="8" id="KW-0067">ATP-binding</keyword>